<organism evidence="3 4">
    <name type="scientific">Aduncisulcus paluster</name>
    <dbReference type="NCBI Taxonomy" id="2918883"/>
    <lineage>
        <taxon>Eukaryota</taxon>
        <taxon>Metamonada</taxon>
        <taxon>Carpediemonas-like organisms</taxon>
        <taxon>Aduncisulcus</taxon>
    </lineage>
</organism>
<reference evidence="3" key="1">
    <citation type="submission" date="2022-03" db="EMBL/GenBank/DDBJ databases">
        <title>Draft genome sequence of Aduncisulcus paluster, a free-living microaerophilic Fornicata.</title>
        <authorList>
            <person name="Yuyama I."/>
            <person name="Kume K."/>
            <person name="Tamura T."/>
            <person name="Inagaki Y."/>
            <person name="Hashimoto T."/>
        </authorList>
    </citation>
    <scope>NUCLEOTIDE SEQUENCE</scope>
    <source>
        <strain evidence="3">NY0171</strain>
    </source>
</reference>
<feature type="non-terminal residue" evidence="3">
    <location>
        <position position="122"/>
    </location>
</feature>
<name>A0ABQ5KN84_9EUKA</name>
<keyword evidence="4" id="KW-1185">Reference proteome</keyword>
<evidence type="ECO:0000256" key="2">
    <source>
        <dbReference type="SAM" id="SignalP"/>
    </source>
</evidence>
<gene>
    <name evidence="3" type="ORF">ADUPG1_007580</name>
</gene>
<feature type="transmembrane region" description="Helical" evidence="1">
    <location>
        <begin position="80"/>
        <end position="100"/>
    </location>
</feature>
<keyword evidence="1" id="KW-0472">Membrane</keyword>
<dbReference type="Proteomes" id="UP001057375">
    <property type="component" value="Unassembled WGS sequence"/>
</dbReference>
<protein>
    <submittedName>
        <fullName evidence="3">Uncharacterized protein</fullName>
    </submittedName>
</protein>
<accession>A0ABQ5KN84</accession>
<comment type="caution">
    <text evidence="3">The sequence shown here is derived from an EMBL/GenBank/DDBJ whole genome shotgun (WGS) entry which is preliminary data.</text>
</comment>
<keyword evidence="2" id="KW-0732">Signal</keyword>
<feature type="signal peptide" evidence="2">
    <location>
        <begin position="1"/>
        <end position="25"/>
    </location>
</feature>
<feature type="chain" id="PRO_5045238045" evidence="2">
    <location>
        <begin position="26"/>
        <end position="122"/>
    </location>
</feature>
<sequence length="122" mass="13370">MFNIKATLIALVVLVGMGLLGVFHADQAFAHQEVDMTKAADDSLLAEAQFYGIPTFNMETSEEKDVVKAQDELELLRRHFWGISVQTVVALFGAVLMLLFSVEGQEQAVHHIDANTIGLLIG</sequence>
<evidence type="ECO:0000313" key="3">
    <source>
        <dbReference type="EMBL" id="GKT33982.1"/>
    </source>
</evidence>
<evidence type="ECO:0000313" key="4">
    <source>
        <dbReference type="Proteomes" id="UP001057375"/>
    </source>
</evidence>
<dbReference type="EMBL" id="BQXS01010641">
    <property type="protein sequence ID" value="GKT33982.1"/>
    <property type="molecule type" value="Genomic_DNA"/>
</dbReference>
<evidence type="ECO:0000256" key="1">
    <source>
        <dbReference type="SAM" id="Phobius"/>
    </source>
</evidence>
<proteinExistence type="predicted"/>
<keyword evidence="1" id="KW-0812">Transmembrane</keyword>
<keyword evidence="1" id="KW-1133">Transmembrane helix</keyword>